<dbReference type="AlphaFoldDB" id="A0A939E3C8"/>
<comment type="caution">
    <text evidence="4">The sequence shown here is derived from an EMBL/GenBank/DDBJ whole genome shotgun (WGS) entry which is preliminary data.</text>
</comment>
<feature type="short sequence motif" description="GXSXG" evidence="2">
    <location>
        <begin position="48"/>
        <end position="52"/>
    </location>
</feature>
<dbReference type="GO" id="GO:0016787">
    <property type="term" value="F:hydrolase activity"/>
    <property type="evidence" value="ECO:0007669"/>
    <property type="project" value="UniProtKB-UniRule"/>
</dbReference>
<dbReference type="InterPro" id="IPR045943">
    <property type="entry name" value="DUF6363"/>
</dbReference>
<dbReference type="Gene3D" id="3.40.1090.10">
    <property type="entry name" value="Cytosolic phospholipase A2 catalytic domain"/>
    <property type="match status" value="1"/>
</dbReference>
<dbReference type="InterPro" id="IPR016035">
    <property type="entry name" value="Acyl_Trfase/lysoPLipase"/>
</dbReference>
<accession>A0A939E3C8</accession>
<evidence type="ECO:0000256" key="2">
    <source>
        <dbReference type="PROSITE-ProRule" id="PRU01161"/>
    </source>
</evidence>
<dbReference type="SUPFAM" id="SSF52151">
    <property type="entry name" value="FabD/lysophospholipase-like"/>
    <property type="match status" value="1"/>
</dbReference>
<dbReference type="EMBL" id="JAFLEQ010000016">
    <property type="protein sequence ID" value="MBN9644817.1"/>
    <property type="molecule type" value="Genomic_DNA"/>
</dbReference>
<sequence>MNHSFRPSSLHAGSVALVIEGGGMRCAHTAALIDKLVGEHVSFGWVGGISAGAAQAVNFLTGDRERIRSCFLDFASDRKGAGWWPFLQGRGYFDAEYIYETAPLSGNYSYDFDAFFTNPTPVKIGATRADTAQPVWWGREEITSARDLTTRVRASSTMPGLMPETVIDGLAYFDGALGPDAGIAVDAARADGFTRFLVVCSQPRDYIKSPLKNSWMIKQVLRNYPLAAEAFIDWPKRYNRVRRSLIPLERTGHAYVYYPDEMPITNTELNLTKLKHSFDSGVEQSDREWPLIRDFLEKNATV</sequence>
<reference evidence="4" key="1">
    <citation type="submission" date="2021-03" db="EMBL/GenBank/DDBJ databases">
        <authorList>
            <person name="Sun Q."/>
        </authorList>
    </citation>
    <scope>NUCLEOTIDE SEQUENCE</scope>
    <source>
        <strain evidence="4">CCM 8862</strain>
    </source>
</reference>
<dbReference type="PROSITE" id="PS51635">
    <property type="entry name" value="PNPLA"/>
    <property type="match status" value="1"/>
</dbReference>
<dbReference type="InterPro" id="IPR002641">
    <property type="entry name" value="PNPLA_dom"/>
</dbReference>
<evidence type="ECO:0000313" key="5">
    <source>
        <dbReference type="Proteomes" id="UP000664332"/>
    </source>
</evidence>
<protein>
    <submittedName>
        <fullName evidence="4">Patatin-like phospholipase family protein</fullName>
    </submittedName>
</protein>
<keyword evidence="1 2" id="KW-0443">Lipid metabolism</keyword>
<dbReference type="CDD" id="cd07208">
    <property type="entry name" value="Pat_hypo_Ecoli_yjju_like"/>
    <property type="match status" value="1"/>
</dbReference>
<feature type="active site" description="Nucleophile" evidence="2">
    <location>
        <position position="50"/>
    </location>
</feature>
<dbReference type="InterPro" id="IPR037483">
    <property type="entry name" value="YjjU-like"/>
</dbReference>
<keyword evidence="2" id="KW-0442">Lipid degradation</keyword>
<evidence type="ECO:0000259" key="3">
    <source>
        <dbReference type="PROSITE" id="PS51635"/>
    </source>
</evidence>
<proteinExistence type="predicted"/>
<dbReference type="Pfam" id="PF01734">
    <property type="entry name" value="Patatin"/>
    <property type="match status" value="1"/>
</dbReference>
<feature type="domain" description="PNPLA" evidence="3">
    <location>
        <begin position="17"/>
        <end position="189"/>
    </location>
</feature>
<organism evidence="4 5">
    <name type="scientific">Corynebacterium mendelii</name>
    <dbReference type="NCBI Taxonomy" id="2765362"/>
    <lineage>
        <taxon>Bacteria</taxon>
        <taxon>Bacillati</taxon>
        <taxon>Actinomycetota</taxon>
        <taxon>Actinomycetes</taxon>
        <taxon>Mycobacteriales</taxon>
        <taxon>Corynebacteriaceae</taxon>
        <taxon>Corynebacterium</taxon>
    </lineage>
</organism>
<dbReference type="RefSeq" id="WP_207279285.1">
    <property type="nucleotide sequence ID" value="NZ_JAFLEQ010000016.1"/>
</dbReference>
<name>A0A939E3C8_9CORY</name>
<feature type="short sequence motif" description="DGA/G" evidence="2">
    <location>
        <begin position="174"/>
        <end position="176"/>
    </location>
</feature>
<keyword evidence="2" id="KW-0378">Hydrolase</keyword>
<dbReference type="Pfam" id="PF19890">
    <property type="entry name" value="DUF6363"/>
    <property type="match status" value="1"/>
</dbReference>
<keyword evidence="5" id="KW-1185">Reference proteome</keyword>
<gene>
    <name evidence="4" type="ORF">JZY06_09380</name>
</gene>
<feature type="active site" description="Proton acceptor" evidence="2">
    <location>
        <position position="174"/>
    </location>
</feature>
<evidence type="ECO:0000256" key="1">
    <source>
        <dbReference type="ARBA" id="ARBA00023098"/>
    </source>
</evidence>
<dbReference type="Proteomes" id="UP000664332">
    <property type="component" value="Unassembled WGS sequence"/>
</dbReference>
<evidence type="ECO:0000313" key="4">
    <source>
        <dbReference type="EMBL" id="MBN9644817.1"/>
    </source>
</evidence>
<dbReference type="GO" id="GO:0016042">
    <property type="term" value="P:lipid catabolic process"/>
    <property type="evidence" value="ECO:0007669"/>
    <property type="project" value="UniProtKB-UniRule"/>
</dbReference>
<comment type="caution">
    <text evidence="2">Lacks conserved residue(s) required for the propagation of feature annotation.</text>
</comment>